<dbReference type="SUPFAM" id="SSF75005">
    <property type="entry name" value="Arabinanase/levansucrase/invertase"/>
    <property type="match status" value="1"/>
</dbReference>
<dbReference type="Gene3D" id="2.115.10.20">
    <property type="entry name" value="Glycosyl hydrolase domain, family 43"/>
    <property type="match status" value="1"/>
</dbReference>
<protein>
    <recommendedName>
        <fullName evidence="2">Glycosyl hydrolase family 32 N-terminal domain-containing protein</fullName>
    </recommendedName>
</protein>
<proteinExistence type="predicted"/>
<evidence type="ECO:0008006" key="2">
    <source>
        <dbReference type="Google" id="ProtNLM"/>
    </source>
</evidence>
<dbReference type="RefSeq" id="WP_406698692.1">
    <property type="nucleotide sequence ID" value="NZ_CP155447.1"/>
</dbReference>
<gene>
    <name evidence="1" type="ORF">V5E97_07370</name>
</gene>
<organism evidence="1">
    <name type="scientific">Singulisphaera sp. Ch08</name>
    <dbReference type="NCBI Taxonomy" id="3120278"/>
    <lineage>
        <taxon>Bacteria</taxon>
        <taxon>Pseudomonadati</taxon>
        <taxon>Planctomycetota</taxon>
        <taxon>Planctomycetia</taxon>
        <taxon>Isosphaerales</taxon>
        <taxon>Isosphaeraceae</taxon>
        <taxon>Singulisphaera</taxon>
    </lineage>
</organism>
<reference evidence="1" key="1">
    <citation type="submission" date="2024-05" db="EMBL/GenBank/DDBJ databases">
        <title>Planctomycetes of the genus Singulisphaera possess chitinolytic capabilities.</title>
        <authorList>
            <person name="Ivanova A."/>
        </authorList>
    </citation>
    <scope>NUCLEOTIDE SEQUENCE</scope>
    <source>
        <strain evidence="1">Ch08T</strain>
    </source>
</reference>
<dbReference type="AlphaFoldDB" id="A0AAU7CKU5"/>
<accession>A0AAU7CKU5</accession>
<sequence length="451" mass="50138">MLVHDAPWEGSGSGYHSIFQDGPLYRMYYKAWHLDVSPKKVKTDGHPLYCCYAESEDGIHWRKPELGLFEFRGSKANNIVIASGKWGKLEVDGGHPAVFKDSNPAASADERYKAFVRCPKPNGLLPFKSADGLHWSPMSDGPVITAGAFDSQNLAFWDPILGAYRAYWRIFTGVGKGRSIRAIRTATSKDFLHWDEQADLTYVDSPPEELYTNQVKPYERAPHLLIGFPTRYTDRGWSPSMKALPERENRENRAGASTRYGTAVTDALLMASRDGVKFRRWNESFLRPGIEGDGTWNYGHQYIGWHLVETKSAHDAAPGELSLYATESYWTGTSSVLRRYTLRVDGFVSLRAPMSGGELVTKPLTFEGSRLRLNFATSAAGSIRVELQDQAGGPLPGFTTTDCDEVFGDTLDREVSWHGNPDVSALAGKPIRLHVSLRDADLYSLKFGAGA</sequence>
<evidence type="ECO:0000313" key="1">
    <source>
        <dbReference type="EMBL" id="XBH05841.1"/>
    </source>
</evidence>
<dbReference type="EMBL" id="CP155447">
    <property type="protein sequence ID" value="XBH05841.1"/>
    <property type="molecule type" value="Genomic_DNA"/>
</dbReference>
<dbReference type="InterPro" id="IPR023296">
    <property type="entry name" value="Glyco_hydro_beta-prop_sf"/>
</dbReference>
<name>A0AAU7CKU5_9BACT</name>